<dbReference type="Pfam" id="PF01425">
    <property type="entry name" value="Amidase"/>
    <property type="match status" value="1"/>
</dbReference>
<evidence type="ECO:0000313" key="2">
    <source>
        <dbReference type="EMBL" id="ARP84462.1"/>
    </source>
</evidence>
<dbReference type="InterPro" id="IPR000120">
    <property type="entry name" value="Amidase"/>
</dbReference>
<name>A0A1W6YTN6_9BORD</name>
<dbReference type="SUPFAM" id="SSF75304">
    <property type="entry name" value="Amidase signature (AS) enzymes"/>
    <property type="match status" value="1"/>
</dbReference>
<accession>A0A1W6YTN6</accession>
<dbReference type="EMBL" id="CP021108">
    <property type="protein sequence ID" value="ARP84462.1"/>
    <property type="molecule type" value="Genomic_DNA"/>
</dbReference>
<evidence type="ECO:0000259" key="1">
    <source>
        <dbReference type="Pfam" id="PF01425"/>
    </source>
</evidence>
<dbReference type="RefSeq" id="WP_086067793.1">
    <property type="nucleotide sequence ID" value="NZ_CP021108.1"/>
</dbReference>
<organism evidence="2 3">
    <name type="scientific">Bordetella genomosp. 8</name>
    <dbReference type="NCBI Taxonomy" id="1416806"/>
    <lineage>
        <taxon>Bacteria</taxon>
        <taxon>Pseudomonadati</taxon>
        <taxon>Pseudomonadota</taxon>
        <taxon>Betaproteobacteria</taxon>
        <taxon>Burkholderiales</taxon>
        <taxon>Alcaligenaceae</taxon>
        <taxon>Bordetella</taxon>
    </lineage>
</organism>
<dbReference type="KEGG" id="bgv:CAL12_10065"/>
<dbReference type="PANTHER" id="PTHR11895:SF151">
    <property type="entry name" value="GLUTAMYL-TRNA(GLN) AMIDOTRANSFERASE SUBUNIT A"/>
    <property type="match status" value="1"/>
</dbReference>
<dbReference type="OrthoDB" id="8641877at2"/>
<proteinExistence type="predicted"/>
<protein>
    <recommendedName>
        <fullName evidence="1">Amidase domain-containing protein</fullName>
    </recommendedName>
</protein>
<dbReference type="STRING" id="1416806.CAL12_10065"/>
<gene>
    <name evidence="2" type="ORF">CAL12_10065</name>
</gene>
<feature type="domain" description="Amidase" evidence="1">
    <location>
        <begin position="35"/>
        <end position="399"/>
    </location>
</feature>
<evidence type="ECO:0000313" key="3">
    <source>
        <dbReference type="Proteomes" id="UP000194151"/>
    </source>
</evidence>
<keyword evidence="3" id="KW-1185">Reference proteome</keyword>
<dbReference type="InterPro" id="IPR036928">
    <property type="entry name" value="AS_sf"/>
</dbReference>
<dbReference type="Gene3D" id="3.90.1300.10">
    <property type="entry name" value="Amidase signature (AS) domain"/>
    <property type="match status" value="1"/>
</dbReference>
<dbReference type="GO" id="GO:0003824">
    <property type="term" value="F:catalytic activity"/>
    <property type="evidence" value="ECO:0007669"/>
    <property type="project" value="InterPro"/>
</dbReference>
<dbReference type="InterPro" id="IPR023631">
    <property type="entry name" value="Amidase_dom"/>
</dbReference>
<dbReference type="PANTHER" id="PTHR11895">
    <property type="entry name" value="TRANSAMIDASE"/>
    <property type="match status" value="1"/>
</dbReference>
<reference evidence="2 3" key="1">
    <citation type="submission" date="2017-05" db="EMBL/GenBank/DDBJ databases">
        <title>Complete and WGS of Bordetella genogroups.</title>
        <authorList>
            <person name="Spilker T."/>
            <person name="LiPuma J."/>
        </authorList>
    </citation>
    <scope>NUCLEOTIDE SEQUENCE [LARGE SCALE GENOMIC DNA]</scope>
    <source>
        <strain evidence="2 3">AU19157</strain>
    </source>
</reference>
<sequence>MSQTSHPDSPIEQDRVGQALRAIAQRDGELQAFVWHAEAVEATPAAGGRLAGMPFAVKDIIDVAGMPTRYGAREMAPDLKLFDASSVAQLREAGAVPVGKTVTAEFAHVVPGATRNPHLPTHTPGGSSSGSAAAVAAGMVDMALGTQTGGSVIRPAAFCGVVGYKPSFGRVHRGGMQVLCDTLDTLGWFTRSVDDALAVAAVLMSLDLAPGSGTAAARRAPKVAVLPCSRLGTLSAAAENALAQCVERLQAQGAAVIRPDLDDDVDTLVAAHATVMRYEFARGLLPIARTRPQSVHATTHDTVRKGLEIGHGDYLEQQHLRAQVAARWAARLADVDFIVTPSAPGEAPAGLDNTGSSIYNRIWSLLGWPCIHLPTARGQLGLPVGVQWVGLPDTDAALLQWAAALHASIDTRVAR</sequence>
<dbReference type="AlphaFoldDB" id="A0A1W6YTN6"/>
<dbReference type="Proteomes" id="UP000194151">
    <property type="component" value="Chromosome"/>
</dbReference>